<protein>
    <recommendedName>
        <fullName evidence="7">Large ribosomal subunit protein uL23m</fullName>
    </recommendedName>
    <alternativeName>
        <fullName evidence="8">39S ribosomal protein L23, mitochondrial</fullName>
    </alternativeName>
</protein>
<evidence type="ECO:0000313" key="9">
    <source>
        <dbReference type="EMBL" id="KAK7071068.1"/>
    </source>
</evidence>
<dbReference type="GO" id="GO:0003735">
    <property type="term" value="F:structural constituent of ribosome"/>
    <property type="evidence" value="ECO:0007669"/>
    <property type="project" value="InterPro"/>
</dbReference>
<keyword evidence="5" id="KW-0687">Ribonucleoprotein</keyword>
<dbReference type="InterPro" id="IPR013025">
    <property type="entry name" value="Ribosomal_uL23-like"/>
</dbReference>
<comment type="subunit">
    <text evidence="6">Component of the mitochondrial ribosome large subunit (39S) which comprises a 16S rRNA and about 50 distinct proteins.</text>
</comment>
<reference evidence="9 10" key="1">
    <citation type="submission" date="2023-11" db="EMBL/GenBank/DDBJ databases">
        <title>Halocaridina rubra genome assembly.</title>
        <authorList>
            <person name="Smith C."/>
        </authorList>
    </citation>
    <scope>NUCLEOTIDE SEQUENCE [LARGE SCALE GENOMIC DNA]</scope>
    <source>
        <strain evidence="9">EP-1</strain>
        <tissue evidence="9">Whole</tissue>
    </source>
</reference>
<dbReference type="FunFam" id="3.30.70.330:FF:000284">
    <property type="entry name" value="39S ribosomal protein L23, mitochondrial"/>
    <property type="match status" value="1"/>
</dbReference>
<comment type="subcellular location">
    <subcellularLocation>
        <location evidence="1">Mitochondrion</location>
    </subcellularLocation>
</comment>
<keyword evidence="4" id="KW-0496">Mitochondrion</keyword>
<gene>
    <name evidence="9" type="primary">MRPL23</name>
    <name evidence="9" type="ORF">SK128_015584</name>
</gene>
<name>A0AAN8WYG8_HALRR</name>
<keyword evidence="10" id="KW-1185">Reference proteome</keyword>
<evidence type="ECO:0000256" key="2">
    <source>
        <dbReference type="ARBA" id="ARBA00006700"/>
    </source>
</evidence>
<comment type="caution">
    <text evidence="9">The sequence shown here is derived from an EMBL/GenBank/DDBJ whole genome shotgun (WGS) entry which is preliminary data.</text>
</comment>
<proteinExistence type="inferred from homology"/>
<keyword evidence="3 9" id="KW-0689">Ribosomal protein</keyword>
<dbReference type="EMBL" id="JAXCGZ010015152">
    <property type="protein sequence ID" value="KAK7071068.1"/>
    <property type="molecule type" value="Genomic_DNA"/>
</dbReference>
<accession>A0AAN8WYG8</accession>
<evidence type="ECO:0000256" key="3">
    <source>
        <dbReference type="ARBA" id="ARBA00022980"/>
    </source>
</evidence>
<evidence type="ECO:0000256" key="7">
    <source>
        <dbReference type="ARBA" id="ARBA00039977"/>
    </source>
</evidence>
<evidence type="ECO:0000256" key="4">
    <source>
        <dbReference type="ARBA" id="ARBA00023128"/>
    </source>
</evidence>
<evidence type="ECO:0000256" key="1">
    <source>
        <dbReference type="ARBA" id="ARBA00004173"/>
    </source>
</evidence>
<dbReference type="InterPro" id="IPR012677">
    <property type="entry name" value="Nucleotide-bd_a/b_plait_sf"/>
</dbReference>
<dbReference type="SUPFAM" id="SSF54189">
    <property type="entry name" value="Ribosomal proteins S24e, L23 and L15e"/>
    <property type="match status" value="1"/>
</dbReference>
<evidence type="ECO:0000256" key="5">
    <source>
        <dbReference type="ARBA" id="ARBA00023274"/>
    </source>
</evidence>
<dbReference type="AlphaFoldDB" id="A0AAN8WYG8"/>
<dbReference type="Proteomes" id="UP001381693">
    <property type="component" value="Unassembled WGS sequence"/>
</dbReference>
<dbReference type="InterPro" id="IPR012678">
    <property type="entry name" value="Ribosomal_uL23/eL15/eS24_sf"/>
</dbReference>
<evidence type="ECO:0000256" key="8">
    <source>
        <dbReference type="ARBA" id="ARBA00041375"/>
    </source>
</evidence>
<dbReference type="Gene3D" id="3.30.70.330">
    <property type="match status" value="1"/>
</dbReference>
<dbReference type="Pfam" id="PF00276">
    <property type="entry name" value="Ribosomal_L23"/>
    <property type="match status" value="1"/>
</dbReference>
<dbReference type="PANTHER" id="PTHR12059">
    <property type="entry name" value="RIBOSOMAL PROTEIN L23-RELATED"/>
    <property type="match status" value="1"/>
</dbReference>
<organism evidence="9 10">
    <name type="scientific">Halocaridina rubra</name>
    <name type="common">Hawaiian red shrimp</name>
    <dbReference type="NCBI Taxonomy" id="373956"/>
    <lineage>
        <taxon>Eukaryota</taxon>
        <taxon>Metazoa</taxon>
        <taxon>Ecdysozoa</taxon>
        <taxon>Arthropoda</taxon>
        <taxon>Crustacea</taxon>
        <taxon>Multicrustacea</taxon>
        <taxon>Malacostraca</taxon>
        <taxon>Eumalacostraca</taxon>
        <taxon>Eucarida</taxon>
        <taxon>Decapoda</taxon>
        <taxon>Pleocyemata</taxon>
        <taxon>Caridea</taxon>
        <taxon>Atyoidea</taxon>
        <taxon>Atyidae</taxon>
        <taxon>Halocaridina</taxon>
    </lineage>
</organism>
<evidence type="ECO:0000313" key="10">
    <source>
        <dbReference type="Proteomes" id="UP001381693"/>
    </source>
</evidence>
<dbReference type="GO" id="GO:0005762">
    <property type="term" value="C:mitochondrial large ribosomal subunit"/>
    <property type="evidence" value="ECO:0007669"/>
    <property type="project" value="TreeGrafter"/>
</dbReference>
<evidence type="ECO:0000256" key="6">
    <source>
        <dbReference type="ARBA" id="ARBA00038782"/>
    </source>
</evidence>
<dbReference type="PANTHER" id="PTHR12059:SF5">
    <property type="entry name" value="LARGE RIBOSOMAL SUBUNIT PROTEIN UL23M"/>
    <property type="match status" value="1"/>
</dbReference>
<comment type="similarity">
    <text evidence="2">Belongs to the universal ribosomal protein uL23 family.</text>
</comment>
<dbReference type="GO" id="GO:0032543">
    <property type="term" value="P:mitochondrial translation"/>
    <property type="evidence" value="ECO:0007669"/>
    <property type="project" value="TreeGrafter"/>
</dbReference>
<sequence>MSTRWYPKYITGNPQLRVFLPNFFMKLVKPEVPQLPNVVQFKVSMQMTKHDVKNYLEKIYSVKVESVVTHVRMGKFSRNAVGGYVIKDDDFKLAYVTLPKDEKFEFPNLFPEEKEKELDKQKEQLNTLKDEWKMITTKNKHRQGVPSWLGI</sequence>